<reference evidence="2 3" key="1">
    <citation type="submission" date="2021-05" db="EMBL/GenBank/DDBJ databases">
        <title>Complete genome of Nocardioides aquaticus KCTC 9944T isolated from meromictic and hypersaline Ekho Lake, Antarctica.</title>
        <authorList>
            <person name="Hwang K."/>
            <person name="Kim K.M."/>
            <person name="Choe H."/>
        </authorList>
    </citation>
    <scope>NUCLEOTIDE SEQUENCE [LARGE SCALE GENOMIC DNA]</scope>
    <source>
        <strain evidence="2 3">KCTC 9944</strain>
    </source>
</reference>
<protein>
    <recommendedName>
        <fullName evidence="4">MFS transporter</fullName>
    </recommendedName>
</protein>
<proteinExistence type="predicted"/>
<accession>A0ABX8ED16</accession>
<sequence length="44" mass="4409">MDTNFYGPLLMTRAFAAILGAHGGGAILNVVSALSWFTAPGAGA</sequence>
<keyword evidence="3" id="KW-1185">Reference proteome</keyword>
<keyword evidence="1" id="KW-1133">Transmembrane helix</keyword>
<evidence type="ECO:0000256" key="1">
    <source>
        <dbReference type="SAM" id="Phobius"/>
    </source>
</evidence>
<dbReference type="Proteomes" id="UP000679307">
    <property type="component" value="Chromosome"/>
</dbReference>
<keyword evidence="1" id="KW-0812">Transmembrane</keyword>
<feature type="transmembrane region" description="Helical" evidence="1">
    <location>
        <begin position="14"/>
        <end position="37"/>
    </location>
</feature>
<evidence type="ECO:0000313" key="2">
    <source>
        <dbReference type="EMBL" id="QVT77780.1"/>
    </source>
</evidence>
<keyword evidence="1" id="KW-0472">Membrane</keyword>
<dbReference type="EMBL" id="CP075371">
    <property type="protein sequence ID" value="QVT77780.1"/>
    <property type="molecule type" value="Genomic_DNA"/>
</dbReference>
<name>A0ABX8ED16_9ACTN</name>
<evidence type="ECO:0000313" key="3">
    <source>
        <dbReference type="Proteomes" id="UP000679307"/>
    </source>
</evidence>
<evidence type="ECO:0008006" key="4">
    <source>
        <dbReference type="Google" id="ProtNLM"/>
    </source>
</evidence>
<organism evidence="2 3">
    <name type="scientific">Nocardioides aquaticus</name>
    <dbReference type="NCBI Taxonomy" id="160826"/>
    <lineage>
        <taxon>Bacteria</taxon>
        <taxon>Bacillati</taxon>
        <taxon>Actinomycetota</taxon>
        <taxon>Actinomycetes</taxon>
        <taxon>Propionibacteriales</taxon>
        <taxon>Nocardioidaceae</taxon>
        <taxon>Nocardioides</taxon>
    </lineage>
</organism>
<gene>
    <name evidence="2" type="ORF">ENKNEFLB_00149</name>
</gene>